<dbReference type="InterPro" id="IPR052035">
    <property type="entry name" value="ZnF_BED_domain_contain"/>
</dbReference>
<keyword evidence="5" id="KW-0539">Nucleus</keyword>
<feature type="compositionally biased region" description="Polar residues" evidence="6">
    <location>
        <begin position="1"/>
        <end position="19"/>
    </location>
</feature>
<evidence type="ECO:0000256" key="5">
    <source>
        <dbReference type="ARBA" id="ARBA00023242"/>
    </source>
</evidence>
<keyword evidence="3" id="KW-0863">Zinc-finger</keyword>
<comment type="caution">
    <text evidence="7">The sequence shown here is derived from an EMBL/GenBank/DDBJ whole genome shotgun (WGS) entry which is preliminary data.</text>
</comment>
<dbReference type="InterPro" id="IPR012337">
    <property type="entry name" value="RNaseH-like_sf"/>
</dbReference>
<dbReference type="GO" id="GO:0005634">
    <property type="term" value="C:nucleus"/>
    <property type="evidence" value="ECO:0007669"/>
    <property type="project" value="UniProtKB-SubCell"/>
</dbReference>
<comment type="subcellular location">
    <subcellularLocation>
        <location evidence="1">Nucleus</location>
    </subcellularLocation>
</comment>
<dbReference type="PANTHER" id="PTHR46481:SF10">
    <property type="entry name" value="ZINC FINGER BED DOMAIN-CONTAINING PROTEIN 39"/>
    <property type="match status" value="1"/>
</dbReference>
<evidence type="ECO:0000256" key="3">
    <source>
        <dbReference type="ARBA" id="ARBA00022771"/>
    </source>
</evidence>
<protein>
    <submittedName>
        <fullName evidence="7">Uncharacterized protein</fullName>
    </submittedName>
</protein>
<evidence type="ECO:0000256" key="2">
    <source>
        <dbReference type="ARBA" id="ARBA00022723"/>
    </source>
</evidence>
<evidence type="ECO:0000313" key="8">
    <source>
        <dbReference type="Proteomes" id="UP001172457"/>
    </source>
</evidence>
<dbReference type="PANTHER" id="PTHR46481">
    <property type="entry name" value="ZINC FINGER BED DOMAIN-CONTAINING PROTEIN 4"/>
    <property type="match status" value="1"/>
</dbReference>
<sequence>MVGETNPVSPMQGCTSNQPHVGETETGVGVDNQPINEENIPANNMASDQNEGREGNTQTGVGVDKVELKRKCQKTSVVWEEFVEVTLPNGKQKAEHDWLKLEPELRTTYKRHLESCAKRKQYQRTQHLLNFQSETFNGDNKSHPFNALDTKYDSNKAREAIAYWIMGTEQPFTVVEDDLYTCMMKRGGPMFQKISRATAKADCIKVYEHERKKLKGLTKTASKISLTTDCWKSSHQKIEYVVITGHFIDQNWSFVHVPPPLTGLNNADGIYKCLMEWEIEEKIFSISVDNAAYSDRAVNTLKTNFSKVKKLPCGVRLFDVRCCAHILNILAKDGLSKIHHVIEEVREAVKYINHSEARR</sequence>
<dbReference type="Proteomes" id="UP001172457">
    <property type="component" value="Chromosome 6"/>
</dbReference>
<gene>
    <name evidence="7" type="ORF">OSB04_024655</name>
</gene>
<feature type="region of interest" description="Disordered" evidence="6">
    <location>
        <begin position="1"/>
        <end position="59"/>
    </location>
</feature>
<evidence type="ECO:0000256" key="4">
    <source>
        <dbReference type="ARBA" id="ARBA00022833"/>
    </source>
</evidence>
<proteinExistence type="predicted"/>
<keyword evidence="4" id="KW-0862">Zinc</keyword>
<keyword evidence="8" id="KW-1185">Reference proteome</keyword>
<accession>A0AA38SM63</accession>
<dbReference type="EMBL" id="JARYMX010000006">
    <property type="protein sequence ID" value="KAJ9544948.1"/>
    <property type="molecule type" value="Genomic_DNA"/>
</dbReference>
<evidence type="ECO:0000256" key="6">
    <source>
        <dbReference type="SAM" id="MobiDB-lite"/>
    </source>
</evidence>
<organism evidence="7 8">
    <name type="scientific">Centaurea solstitialis</name>
    <name type="common">yellow star-thistle</name>
    <dbReference type="NCBI Taxonomy" id="347529"/>
    <lineage>
        <taxon>Eukaryota</taxon>
        <taxon>Viridiplantae</taxon>
        <taxon>Streptophyta</taxon>
        <taxon>Embryophyta</taxon>
        <taxon>Tracheophyta</taxon>
        <taxon>Spermatophyta</taxon>
        <taxon>Magnoliopsida</taxon>
        <taxon>eudicotyledons</taxon>
        <taxon>Gunneridae</taxon>
        <taxon>Pentapetalae</taxon>
        <taxon>asterids</taxon>
        <taxon>campanulids</taxon>
        <taxon>Asterales</taxon>
        <taxon>Asteraceae</taxon>
        <taxon>Carduoideae</taxon>
        <taxon>Cardueae</taxon>
        <taxon>Centaureinae</taxon>
        <taxon>Centaurea</taxon>
    </lineage>
</organism>
<keyword evidence="2" id="KW-0479">Metal-binding</keyword>
<reference evidence="7" key="1">
    <citation type="submission" date="2023-03" db="EMBL/GenBank/DDBJ databases">
        <title>Chromosome-scale reference genome and RAD-based genetic map of yellow starthistle (Centaurea solstitialis) reveal putative structural variation and QTLs associated with invader traits.</title>
        <authorList>
            <person name="Reatini B."/>
            <person name="Cang F.A."/>
            <person name="Jiang Q."/>
            <person name="Mckibben M.T.W."/>
            <person name="Barker M.S."/>
            <person name="Rieseberg L.H."/>
            <person name="Dlugosch K.M."/>
        </authorList>
    </citation>
    <scope>NUCLEOTIDE SEQUENCE</scope>
    <source>
        <strain evidence="7">CAN-66</strain>
        <tissue evidence="7">Leaf</tissue>
    </source>
</reference>
<name>A0AA38SM63_9ASTR</name>
<feature type="compositionally biased region" description="Polar residues" evidence="6">
    <location>
        <begin position="33"/>
        <end position="59"/>
    </location>
</feature>
<dbReference type="AlphaFoldDB" id="A0AA38SM63"/>
<dbReference type="SUPFAM" id="SSF53098">
    <property type="entry name" value="Ribonuclease H-like"/>
    <property type="match status" value="1"/>
</dbReference>
<evidence type="ECO:0000313" key="7">
    <source>
        <dbReference type="EMBL" id="KAJ9544948.1"/>
    </source>
</evidence>
<evidence type="ECO:0000256" key="1">
    <source>
        <dbReference type="ARBA" id="ARBA00004123"/>
    </source>
</evidence>
<dbReference type="GO" id="GO:0008270">
    <property type="term" value="F:zinc ion binding"/>
    <property type="evidence" value="ECO:0007669"/>
    <property type="project" value="UniProtKB-KW"/>
</dbReference>